<evidence type="ECO:0000259" key="5">
    <source>
        <dbReference type="Pfam" id="PF01656"/>
    </source>
</evidence>
<feature type="domain" description="CobQ/CobB/MinD/ParA nucleotide binding" evidence="5">
    <location>
        <begin position="9"/>
        <end position="233"/>
    </location>
</feature>
<dbReference type="SUPFAM" id="SSF52540">
    <property type="entry name" value="P-loop containing nucleoside triphosphate hydrolases"/>
    <property type="match status" value="1"/>
</dbReference>
<dbReference type="EMBL" id="QGTL01000001">
    <property type="protein sequence ID" value="PWV81287.1"/>
    <property type="molecule type" value="Genomic_DNA"/>
</dbReference>
<dbReference type="GO" id="GO:0015420">
    <property type="term" value="F:ABC-type vitamin B12 transporter activity"/>
    <property type="evidence" value="ECO:0007669"/>
    <property type="project" value="UniProtKB-UniRule"/>
</dbReference>
<dbReference type="InterPro" id="IPR047045">
    <property type="entry name" value="CobQ_N"/>
</dbReference>
<comment type="function">
    <text evidence="4">Catalyzes amidations at positions B, D, E, and G on adenosylcobyrinic A,C-diamide. NH(2) groups are provided by glutamine, and one molecule of ATP is hydrogenolyzed for each amidation.</text>
</comment>
<evidence type="ECO:0000256" key="4">
    <source>
        <dbReference type="HAMAP-Rule" id="MF_00028"/>
    </source>
</evidence>
<dbReference type="HAMAP" id="MF_00028">
    <property type="entry name" value="CobQ"/>
    <property type="match status" value="1"/>
</dbReference>
<keyword evidence="2 4" id="KW-0169">Cobalamin biosynthesis</keyword>
<keyword evidence="8" id="KW-1185">Reference proteome</keyword>
<gene>
    <name evidence="4" type="primary">cobQ</name>
    <name evidence="7" type="ORF">DFR69_101627</name>
</gene>
<dbReference type="Proteomes" id="UP000246410">
    <property type="component" value="Unassembled WGS sequence"/>
</dbReference>
<dbReference type="InterPro" id="IPR002586">
    <property type="entry name" value="CobQ/CobB/MinD/ParA_Nub-bd_dom"/>
</dbReference>
<dbReference type="NCBIfam" id="NF001989">
    <property type="entry name" value="PRK00784.1"/>
    <property type="match status" value="1"/>
</dbReference>
<accession>A0A317P1G9</accession>
<dbReference type="CDD" id="cd05389">
    <property type="entry name" value="CobQ_N"/>
    <property type="match status" value="1"/>
</dbReference>
<feature type="domain" description="CobB/CobQ-like glutamine amidotransferase" evidence="6">
    <location>
        <begin position="431"/>
        <end position="506"/>
    </location>
</feature>
<evidence type="ECO:0000313" key="7">
    <source>
        <dbReference type="EMBL" id="PWV81287.1"/>
    </source>
</evidence>
<dbReference type="GO" id="GO:0003824">
    <property type="term" value="F:catalytic activity"/>
    <property type="evidence" value="ECO:0007669"/>
    <property type="project" value="InterPro"/>
</dbReference>
<dbReference type="Pfam" id="PF01656">
    <property type="entry name" value="CbiA"/>
    <property type="match status" value="1"/>
</dbReference>
<dbReference type="InterPro" id="IPR027417">
    <property type="entry name" value="P-loop_NTPase"/>
</dbReference>
<dbReference type="Gene3D" id="3.40.50.300">
    <property type="entry name" value="P-loop containing nucleotide triphosphate hydrolases"/>
    <property type="match status" value="1"/>
</dbReference>
<evidence type="ECO:0000256" key="1">
    <source>
        <dbReference type="ARBA" id="ARBA00004953"/>
    </source>
</evidence>
<comment type="caution">
    <text evidence="7">The sequence shown here is derived from an EMBL/GenBank/DDBJ whole genome shotgun (WGS) entry which is preliminary data.</text>
</comment>
<reference evidence="7 8" key="1">
    <citation type="submission" date="2018-05" db="EMBL/GenBank/DDBJ databases">
        <title>Genomic Encyclopedia of Type Strains, Phase IV (KMG-IV): sequencing the most valuable type-strain genomes for metagenomic binning, comparative biology and taxonomic classification.</title>
        <authorList>
            <person name="Goeker M."/>
        </authorList>
    </citation>
    <scope>NUCLEOTIDE SEQUENCE [LARGE SCALE GENOMIC DNA]</scope>
    <source>
        <strain evidence="7 8">DSM 44717</strain>
    </source>
</reference>
<feature type="active site" description="Nucleophile" evidence="4">
    <location>
        <position position="341"/>
    </location>
</feature>
<dbReference type="NCBIfam" id="TIGR00313">
    <property type="entry name" value="cobQ"/>
    <property type="match status" value="1"/>
</dbReference>
<dbReference type="CDD" id="cd01750">
    <property type="entry name" value="GATase1_CobQ"/>
    <property type="match status" value="1"/>
</dbReference>
<dbReference type="Pfam" id="PF07685">
    <property type="entry name" value="GATase_3"/>
    <property type="match status" value="2"/>
</dbReference>
<dbReference type="AlphaFoldDB" id="A0A317P1G9"/>
<protein>
    <recommendedName>
        <fullName evidence="4">Cobyric acid synthase</fullName>
    </recommendedName>
</protein>
<feature type="domain" description="CobB/CobQ-like glutamine amidotransferase" evidence="6">
    <location>
        <begin position="262"/>
        <end position="367"/>
    </location>
</feature>
<dbReference type="PROSITE" id="PS51274">
    <property type="entry name" value="GATASE_COBBQ"/>
    <property type="match status" value="1"/>
</dbReference>
<dbReference type="PANTHER" id="PTHR21343">
    <property type="entry name" value="DETHIOBIOTIN SYNTHETASE"/>
    <property type="match status" value="1"/>
</dbReference>
<dbReference type="UniPathway" id="UPA00148"/>
<dbReference type="InterPro" id="IPR029062">
    <property type="entry name" value="Class_I_gatase-like"/>
</dbReference>
<keyword evidence="3 4" id="KW-0315">Glutamine amidotransferase</keyword>
<evidence type="ECO:0000313" key="8">
    <source>
        <dbReference type="Proteomes" id="UP000246410"/>
    </source>
</evidence>
<dbReference type="InterPro" id="IPR011698">
    <property type="entry name" value="GATase_3"/>
</dbReference>
<dbReference type="SUPFAM" id="SSF52317">
    <property type="entry name" value="Class I glutamine amidotransferase-like"/>
    <property type="match status" value="1"/>
</dbReference>
<dbReference type="InterPro" id="IPR033949">
    <property type="entry name" value="CobQ_GATase1"/>
</dbReference>
<comment type="similarity">
    <text evidence="4">Belongs to the CobB/CobQ family. CobQ subfamily.</text>
</comment>
<dbReference type="PANTHER" id="PTHR21343:SF1">
    <property type="entry name" value="COBYRIC ACID SYNTHASE"/>
    <property type="match status" value="1"/>
</dbReference>
<feature type="active site" evidence="4">
    <location>
        <position position="499"/>
    </location>
</feature>
<dbReference type="Gene3D" id="3.40.50.880">
    <property type="match status" value="1"/>
</dbReference>
<organism evidence="7 8">
    <name type="scientific">Nocardia neocaledoniensis</name>
    <dbReference type="NCBI Taxonomy" id="236511"/>
    <lineage>
        <taxon>Bacteria</taxon>
        <taxon>Bacillati</taxon>
        <taxon>Actinomycetota</taxon>
        <taxon>Actinomycetes</taxon>
        <taxon>Mycobacteriales</taxon>
        <taxon>Nocardiaceae</taxon>
        <taxon>Nocardia</taxon>
    </lineage>
</organism>
<evidence type="ECO:0000256" key="3">
    <source>
        <dbReference type="ARBA" id="ARBA00022962"/>
    </source>
</evidence>
<evidence type="ECO:0000259" key="6">
    <source>
        <dbReference type="Pfam" id="PF07685"/>
    </source>
</evidence>
<proteinExistence type="inferred from homology"/>
<evidence type="ECO:0000256" key="2">
    <source>
        <dbReference type="ARBA" id="ARBA00022573"/>
    </source>
</evidence>
<comment type="pathway">
    <text evidence="1 4">Cofactor biosynthesis; adenosylcobalamin biosynthesis.</text>
</comment>
<sequence>MSPLRGALLIAGTTSDAGKSVVVAGICRLLARRGVRVAPFKAQNMSNNSVVTLDGGEIGRAQALQARACGLEPSVRFNPVLLKPGSDRRSQLVVRGKAIGTVGARDYFTRRRQLREVVAHELASLRSEFEVVICEGAGSPAEINLRATDLANMGLARAANLPVLVVGDIDRGGVLAHLFGTVAVLEPEDQQLISGFLVNKFRGDVALLQPGLDQLTALTGRPTLGVLPFAEGLWLDAEDSLGTVAGTPVGRPGPPHGTEWLTVAAVRLPRISNSTDIEALACEPGVAVRWADGPDQLVTADLVVLPGSKATISDLEWLRAKGIDEALRARAAAGRPILGICGGYQMLGRRIVDGIEHQPPTAPGLGPAAVPARIEDAGADPAPHSHTCCREGGDPDFDVAAVGSASTAQIGAGPAFPDGGAATVTEPCLAAGLGLLDLEIEFADPKIARQVTGHSGPMPVGGYEIHHGRVQHSGDTPWLTIDGQPEGSVREAIWGTHVHGLLESDTFRRAWLTEVAARAGRTGFRPAPDTSVAAVRTAQLDLLADLIEQHVDLDALDALIARGAPTDLPVIRTESAGVVTG</sequence>
<dbReference type="InterPro" id="IPR004459">
    <property type="entry name" value="CobQ_synth"/>
</dbReference>
<dbReference type="GO" id="GO:0009236">
    <property type="term" value="P:cobalamin biosynthetic process"/>
    <property type="evidence" value="ECO:0007669"/>
    <property type="project" value="UniProtKB-UniRule"/>
</dbReference>
<name>A0A317P1G9_9NOCA</name>